<evidence type="ECO:0000313" key="3">
    <source>
        <dbReference type="Proteomes" id="UP000187429"/>
    </source>
</evidence>
<reference evidence="3" key="1">
    <citation type="submission" date="2017-01" db="EMBL/GenBank/DDBJ databases">
        <authorList>
            <person name="Wang Y."/>
            <person name="White M."/>
            <person name="Kvist S."/>
            <person name="Moncalvo J.-M."/>
        </authorList>
    </citation>
    <scope>NUCLEOTIDE SEQUENCE [LARGE SCALE GENOMIC DNA]</scope>
    <source>
        <strain evidence="3">ID-206-W2</strain>
    </source>
</reference>
<dbReference type="Proteomes" id="UP000187429">
    <property type="component" value="Unassembled WGS sequence"/>
</dbReference>
<name>A0A1R1YH31_9FUNG</name>
<accession>A0A1R1YH31</accession>
<comment type="caution">
    <text evidence="2">The sequence shown here is derived from an EMBL/GenBank/DDBJ whole genome shotgun (WGS) entry which is preliminary data.</text>
</comment>
<sequence>MVALSETPIKFFNPLLRTLFRLLDLSQNIPKISPPYLILASNTPRKKNTLEAIGTDLEERALCPCSSKISGCSNYPATARAPHFEIPKDISLSFAHFSTTSRFSLRPNSESANNTKSSVNRRP</sequence>
<gene>
    <name evidence="2" type="ORF">AYI69_g4055</name>
</gene>
<feature type="region of interest" description="Disordered" evidence="1">
    <location>
        <begin position="104"/>
        <end position="123"/>
    </location>
</feature>
<dbReference type="AlphaFoldDB" id="A0A1R1YH31"/>
<protein>
    <submittedName>
        <fullName evidence="2">Uncharacterized protein</fullName>
    </submittedName>
</protein>
<keyword evidence="3" id="KW-1185">Reference proteome</keyword>
<proteinExistence type="predicted"/>
<evidence type="ECO:0000313" key="2">
    <source>
        <dbReference type="EMBL" id="OMJ26199.1"/>
    </source>
</evidence>
<evidence type="ECO:0000256" key="1">
    <source>
        <dbReference type="SAM" id="MobiDB-lite"/>
    </source>
</evidence>
<feature type="non-terminal residue" evidence="2">
    <location>
        <position position="123"/>
    </location>
</feature>
<organism evidence="2 3">
    <name type="scientific">Smittium culicis</name>
    <dbReference type="NCBI Taxonomy" id="133412"/>
    <lineage>
        <taxon>Eukaryota</taxon>
        <taxon>Fungi</taxon>
        <taxon>Fungi incertae sedis</taxon>
        <taxon>Zoopagomycota</taxon>
        <taxon>Kickxellomycotina</taxon>
        <taxon>Harpellomycetes</taxon>
        <taxon>Harpellales</taxon>
        <taxon>Legeriomycetaceae</taxon>
        <taxon>Smittium</taxon>
    </lineage>
</organism>
<dbReference type="EMBL" id="LSSM01001512">
    <property type="protein sequence ID" value="OMJ26199.1"/>
    <property type="molecule type" value="Genomic_DNA"/>
</dbReference>